<proteinExistence type="inferred from homology"/>
<dbReference type="OrthoDB" id="9801938at2"/>
<name>A0A2W7NG22_9RHOB</name>
<dbReference type="GO" id="GO:0030272">
    <property type="term" value="F:5-formyltetrahydrofolate cyclo-ligase activity"/>
    <property type="evidence" value="ECO:0007669"/>
    <property type="project" value="UniProtKB-EC"/>
</dbReference>
<dbReference type="GO" id="GO:0009396">
    <property type="term" value="P:folic acid-containing compound biosynthetic process"/>
    <property type="evidence" value="ECO:0007669"/>
    <property type="project" value="TreeGrafter"/>
</dbReference>
<comment type="catalytic activity">
    <reaction evidence="4">
        <text>(6S)-5-formyl-5,6,7,8-tetrahydrofolate + ATP = (6R)-5,10-methenyltetrahydrofolate + ADP + phosphate</text>
        <dbReference type="Rhea" id="RHEA:10488"/>
        <dbReference type="ChEBI" id="CHEBI:30616"/>
        <dbReference type="ChEBI" id="CHEBI:43474"/>
        <dbReference type="ChEBI" id="CHEBI:57455"/>
        <dbReference type="ChEBI" id="CHEBI:57457"/>
        <dbReference type="ChEBI" id="CHEBI:456216"/>
        <dbReference type="EC" id="6.3.3.2"/>
    </reaction>
</comment>
<evidence type="ECO:0000256" key="3">
    <source>
        <dbReference type="ARBA" id="ARBA00022840"/>
    </source>
</evidence>
<gene>
    <name evidence="5" type="ORF">LX81_01075</name>
</gene>
<dbReference type="NCBIfam" id="TIGR02727">
    <property type="entry name" value="MTHFS_bact"/>
    <property type="match status" value="1"/>
</dbReference>
<dbReference type="InterPro" id="IPR037171">
    <property type="entry name" value="NagB/RpiA_transferase-like"/>
</dbReference>
<evidence type="ECO:0000256" key="4">
    <source>
        <dbReference type="RuleBase" id="RU361279"/>
    </source>
</evidence>
<evidence type="ECO:0000256" key="1">
    <source>
        <dbReference type="ARBA" id="ARBA00010638"/>
    </source>
</evidence>
<comment type="cofactor">
    <cofactor evidence="4">
        <name>Mg(2+)</name>
        <dbReference type="ChEBI" id="CHEBI:18420"/>
    </cofactor>
</comment>
<dbReference type="PANTHER" id="PTHR23407:SF1">
    <property type="entry name" value="5-FORMYLTETRAHYDROFOLATE CYCLO-LIGASE"/>
    <property type="match status" value="1"/>
</dbReference>
<dbReference type="InterPro" id="IPR002698">
    <property type="entry name" value="FTHF_cligase"/>
</dbReference>
<protein>
    <recommendedName>
        <fullName evidence="4">5-formyltetrahydrofolate cyclo-ligase</fullName>
        <ecNumber evidence="4">6.3.3.2</ecNumber>
    </recommendedName>
</protein>
<comment type="caution">
    <text evidence="5">The sequence shown here is derived from an EMBL/GenBank/DDBJ whole genome shotgun (WGS) entry which is preliminary data.</text>
</comment>
<dbReference type="RefSeq" id="WP_111536247.1">
    <property type="nucleotide sequence ID" value="NZ_QKZL01000003.1"/>
</dbReference>
<evidence type="ECO:0000256" key="2">
    <source>
        <dbReference type="ARBA" id="ARBA00022741"/>
    </source>
</evidence>
<keyword evidence="4" id="KW-0460">Magnesium</keyword>
<dbReference type="EC" id="6.3.3.2" evidence="4"/>
<sequence>MSLAARKDEARKAAFLRRTAARAAAGPGEADLLSQVLDRYPGRPVAGYAALRTEIDPSEALARAARSATVGLPVVVGAGQPLRFRSWHSGVEMTSGPFGAPVPATGDWMIPEIVIVPLVAFDQRGGRLGYGGGFYDRTLALLRRNRNVLAVGFAFAAQEACDLPLEPTDEPLDLIVTERAIIDPA</sequence>
<dbReference type="GO" id="GO:0005524">
    <property type="term" value="F:ATP binding"/>
    <property type="evidence" value="ECO:0007669"/>
    <property type="project" value="UniProtKB-KW"/>
</dbReference>
<dbReference type="GO" id="GO:0046872">
    <property type="term" value="F:metal ion binding"/>
    <property type="evidence" value="ECO:0007669"/>
    <property type="project" value="UniProtKB-KW"/>
</dbReference>
<keyword evidence="3 4" id="KW-0067">ATP-binding</keyword>
<keyword evidence="2 4" id="KW-0547">Nucleotide-binding</keyword>
<dbReference type="Proteomes" id="UP000248916">
    <property type="component" value="Unassembled WGS sequence"/>
</dbReference>
<keyword evidence="4" id="KW-0479">Metal-binding</keyword>
<dbReference type="InterPro" id="IPR024185">
    <property type="entry name" value="FTHF_cligase-like_sf"/>
</dbReference>
<dbReference type="SUPFAM" id="SSF100950">
    <property type="entry name" value="NagB/RpiA/CoA transferase-like"/>
    <property type="match status" value="1"/>
</dbReference>
<comment type="similarity">
    <text evidence="1 4">Belongs to the 5-formyltetrahydrofolate cyclo-ligase family.</text>
</comment>
<reference evidence="5 6" key="1">
    <citation type="submission" date="2018-06" db="EMBL/GenBank/DDBJ databases">
        <title>Genomic Encyclopedia of Archaeal and Bacterial Type Strains, Phase II (KMG-II): from individual species to whole genera.</title>
        <authorList>
            <person name="Goeker M."/>
        </authorList>
    </citation>
    <scope>NUCLEOTIDE SEQUENCE [LARGE SCALE GENOMIC DNA]</scope>
    <source>
        <strain evidence="5 6">DSM 22009</strain>
    </source>
</reference>
<dbReference type="PANTHER" id="PTHR23407">
    <property type="entry name" value="ATPASE INHIBITOR/5-FORMYLTETRAHYDROFOLATE CYCLO-LIGASE"/>
    <property type="match status" value="1"/>
</dbReference>
<keyword evidence="5" id="KW-0436">Ligase</keyword>
<dbReference type="Pfam" id="PF01812">
    <property type="entry name" value="5-FTHF_cyc-lig"/>
    <property type="match status" value="1"/>
</dbReference>
<keyword evidence="6" id="KW-1185">Reference proteome</keyword>
<dbReference type="Gene3D" id="3.40.50.10420">
    <property type="entry name" value="NagB/RpiA/CoA transferase-like"/>
    <property type="match status" value="1"/>
</dbReference>
<dbReference type="AlphaFoldDB" id="A0A2W7NG22"/>
<organism evidence="5 6">
    <name type="scientific">Palleronia aestuarii</name>
    <dbReference type="NCBI Taxonomy" id="568105"/>
    <lineage>
        <taxon>Bacteria</taxon>
        <taxon>Pseudomonadati</taxon>
        <taxon>Pseudomonadota</taxon>
        <taxon>Alphaproteobacteria</taxon>
        <taxon>Rhodobacterales</taxon>
        <taxon>Roseobacteraceae</taxon>
        <taxon>Palleronia</taxon>
    </lineage>
</organism>
<evidence type="ECO:0000313" key="5">
    <source>
        <dbReference type="EMBL" id="PZX18443.1"/>
    </source>
</evidence>
<evidence type="ECO:0000313" key="6">
    <source>
        <dbReference type="Proteomes" id="UP000248916"/>
    </source>
</evidence>
<dbReference type="GO" id="GO:0035999">
    <property type="term" value="P:tetrahydrofolate interconversion"/>
    <property type="evidence" value="ECO:0007669"/>
    <property type="project" value="TreeGrafter"/>
</dbReference>
<dbReference type="EMBL" id="QKZL01000003">
    <property type="protein sequence ID" value="PZX18443.1"/>
    <property type="molecule type" value="Genomic_DNA"/>
</dbReference>
<accession>A0A2W7NG22</accession>